<dbReference type="Gene3D" id="3.50.50.60">
    <property type="entry name" value="FAD/NAD(P)-binding domain"/>
    <property type="match status" value="2"/>
</dbReference>
<organism evidence="1 2">
    <name type="scientific">Nocardia mexicana</name>
    <dbReference type="NCBI Taxonomy" id="279262"/>
    <lineage>
        <taxon>Bacteria</taxon>
        <taxon>Bacillati</taxon>
        <taxon>Actinomycetota</taxon>
        <taxon>Actinomycetes</taxon>
        <taxon>Mycobacteriales</taxon>
        <taxon>Nocardiaceae</taxon>
        <taxon>Nocardia</taxon>
    </lineage>
</organism>
<dbReference type="RefSeq" id="WP_068029779.1">
    <property type="nucleotide sequence ID" value="NZ_QQAZ01000002.1"/>
</dbReference>
<name>A0A370HAE1_9NOCA</name>
<dbReference type="STRING" id="1210089.GCA_001613165_06931"/>
<dbReference type="PRINTS" id="PR00411">
    <property type="entry name" value="PNDRDTASEI"/>
</dbReference>
<keyword evidence="2" id="KW-1185">Reference proteome</keyword>
<dbReference type="PANTHER" id="PTHR42877:SF4">
    <property type="entry name" value="FAD_NAD(P)-BINDING DOMAIN-CONTAINING PROTEIN-RELATED"/>
    <property type="match status" value="1"/>
</dbReference>
<dbReference type="AlphaFoldDB" id="A0A370HAE1"/>
<dbReference type="OrthoDB" id="4496350at2"/>
<dbReference type="Proteomes" id="UP000255355">
    <property type="component" value="Unassembled WGS sequence"/>
</dbReference>
<evidence type="ECO:0000313" key="1">
    <source>
        <dbReference type="EMBL" id="RDI53913.1"/>
    </source>
</evidence>
<evidence type="ECO:0000313" key="2">
    <source>
        <dbReference type="Proteomes" id="UP000255355"/>
    </source>
</evidence>
<dbReference type="InterPro" id="IPR036188">
    <property type="entry name" value="FAD/NAD-bd_sf"/>
</dbReference>
<dbReference type="Pfam" id="PF13738">
    <property type="entry name" value="Pyr_redox_3"/>
    <property type="match status" value="1"/>
</dbReference>
<sequence length="525" mass="58164">MNSTNGSRLAPQYEVVIIGAGLGGIGAGVALRKVGVEDFLIIDKWGKVGGTWFANTYPGVAVDVPSPVYNFSFQQRSNWSRFFAPGHEIQRYAEEVVDKQGLRDKLRLDCGCEKGVFDERNDMWRITTEYGDEITARFVIGAVGGLESPQNPDIDGIDDYTGKIVHSARWDHDYDYRGQRIAVIGTGATGLQLIPELAKKAAQLTVYQRRAIWIGPKPDFRMGPGLNAVLNFPPLQSTVRLVGNIGVNAGLGAGLALSNYPRLTSAAISVGEAALKGYLFSQVRDPGLRRKLTPDYRLGCKRPSVSNNYFQAFTRPNVDLNTTPIERFTPHGIVTADGAERRFDMVVCATGFKVMEKGATPPYPVIGRGGRELGEFWDRNRYQAYQGVSVPGFPNSFLIIGPYAYAPGSYIPLIESTTAHAARVIAEARRRGATCVEVRQEPHDRYFARMDRRAKNTHLFSQGCAASNTYYINYQGDGAAFRPSTQLEMYWENRHFPLDDYRYSTSVASEEEAAYSTSFSLFSQS</sequence>
<reference evidence="1 2" key="1">
    <citation type="submission" date="2018-07" db="EMBL/GenBank/DDBJ databases">
        <title>Genomic Encyclopedia of Type Strains, Phase IV (KMG-IV): sequencing the most valuable type-strain genomes for metagenomic binning, comparative biology and taxonomic classification.</title>
        <authorList>
            <person name="Goeker M."/>
        </authorList>
    </citation>
    <scope>NUCLEOTIDE SEQUENCE [LARGE SCALE GENOMIC DNA]</scope>
    <source>
        <strain evidence="1 2">DSM 44952</strain>
    </source>
</reference>
<dbReference type="SUPFAM" id="SSF51905">
    <property type="entry name" value="FAD/NAD(P)-binding domain"/>
    <property type="match status" value="1"/>
</dbReference>
<gene>
    <name evidence="1" type="ORF">DFR68_10233</name>
</gene>
<dbReference type="InterPro" id="IPR051209">
    <property type="entry name" value="FAD-bind_Monooxygenase_sf"/>
</dbReference>
<comment type="caution">
    <text evidence="1">The sequence shown here is derived from an EMBL/GenBank/DDBJ whole genome shotgun (WGS) entry which is preliminary data.</text>
</comment>
<dbReference type="PANTHER" id="PTHR42877">
    <property type="entry name" value="L-ORNITHINE N(5)-MONOOXYGENASE-RELATED"/>
    <property type="match status" value="1"/>
</dbReference>
<dbReference type="PRINTS" id="PR00368">
    <property type="entry name" value="FADPNR"/>
</dbReference>
<protein>
    <submittedName>
        <fullName evidence="1">Cation diffusion facilitator CzcD-associated flavoprotein CzcO</fullName>
    </submittedName>
</protein>
<proteinExistence type="predicted"/>
<accession>A0A370HAE1</accession>
<dbReference type="EMBL" id="QQAZ01000002">
    <property type="protein sequence ID" value="RDI53913.1"/>
    <property type="molecule type" value="Genomic_DNA"/>
</dbReference>